<feature type="compositionally biased region" description="Basic and acidic residues" evidence="1">
    <location>
        <begin position="197"/>
        <end position="217"/>
    </location>
</feature>
<dbReference type="AlphaFoldDB" id="U6MAL5"/>
<sequence length="594" mass="62044">MCESGICGYAATQTVEGEPLGGRHSLSRYCIVKDLPPGASCDRFRHCVSDCLQCVQGVCKPVSSPLQQQQTLLEQQQELMLPLAVNGFSADQQQPQQQQLTSTSQHTHAVDARRLHQLQQASSNSTHPTVTNAGNQHDVNQSFLHFQRQLQNQQQQQHGPLDEATVRAAWEQRAAEASALLGEPVTAADLSLFFSVPRDKDGEPLETRKANPSDIDQHLQGQQAPWSYGNTGLAEQQLAPAAAAAGSQQRPLLNGSLAKRLARLFTGVSFAFSPEGNDRGFPTWGPPMHGFPSALPPHLPPHSPAGSTPAHIAGVSPAASAAAGAAGGGGSPQNLLLPTGLANALPGQEAEQQVAPQQLQQLQQLLLQQQQQGSSPFDSSLEAMEAAEAAKSPSPTGAVTQTEGTLAEEEGEPIQGLVFPGLGNPSLKPFSLAGKRPSGPLPPPLSTSPALNMRQPALPTRLPMGAPLAGAGAAVAPLPPLSAVPLGALGSTPALGPAGALGGGALPPLPLQPGLQPSLLGPASLATTGVPILGPLPGRFPTDYKGGCWIDRCCASVSLLPIIFCNQFPTIKPCNTPNPNLNEDVERKRKQRKN</sequence>
<proteinExistence type="predicted"/>
<protein>
    <submittedName>
        <fullName evidence="2">Uncharacterized protein</fullName>
    </submittedName>
</protein>
<gene>
    <name evidence="2" type="ORF">EMWEY_00009650</name>
</gene>
<dbReference type="Proteomes" id="UP000030763">
    <property type="component" value="Unassembled WGS sequence"/>
</dbReference>
<accession>U6MAL5</accession>
<feature type="compositionally biased region" description="Polar residues" evidence="1">
    <location>
        <begin position="393"/>
        <end position="404"/>
    </location>
</feature>
<dbReference type="EMBL" id="HG722042">
    <property type="protein sequence ID" value="CDJ61267.1"/>
    <property type="molecule type" value="Genomic_DNA"/>
</dbReference>
<dbReference type="OrthoDB" id="346162at2759"/>
<feature type="region of interest" description="Disordered" evidence="1">
    <location>
        <begin position="370"/>
        <end position="410"/>
    </location>
</feature>
<reference evidence="2" key="1">
    <citation type="submission" date="2013-10" db="EMBL/GenBank/DDBJ databases">
        <title>Genomic analysis of the causative agents of coccidiosis in chickens.</title>
        <authorList>
            <person name="Reid A.J."/>
            <person name="Blake D."/>
            <person name="Billington K."/>
            <person name="Browne H."/>
            <person name="Dunn M."/>
            <person name="Hung S."/>
            <person name="Kawahara F."/>
            <person name="Miranda-Saavedra D."/>
            <person name="Mourier T."/>
            <person name="Nagra H."/>
            <person name="Otto T.D."/>
            <person name="Rawlings N."/>
            <person name="Sanchez A."/>
            <person name="Sanders M."/>
            <person name="Subramaniam C."/>
            <person name="Tay Y."/>
            <person name="Dear P."/>
            <person name="Doerig C."/>
            <person name="Gruber A."/>
            <person name="Parkinson J."/>
            <person name="Shirley M."/>
            <person name="Wan K.L."/>
            <person name="Berriman M."/>
            <person name="Tomley F."/>
            <person name="Pain A."/>
        </authorList>
    </citation>
    <scope>NUCLEOTIDE SEQUENCE [LARGE SCALE GENOMIC DNA]</scope>
    <source>
        <strain evidence="2">Weybridge</strain>
    </source>
</reference>
<dbReference type="RefSeq" id="XP_013337917.1">
    <property type="nucleotide sequence ID" value="XM_013482463.1"/>
</dbReference>
<keyword evidence="3" id="KW-1185">Reference proteome</keyword>
<feature type="region of interest" description="Disordered" evidence="1">
    <location>
        <begin position="90"/>
        <end position="109"/>
    </location>
</feature>
<dbReference type="VEuPathDB" id="ToxoDB:EMWEY_00009650"/>
<evidence type="ECO:0000313" key="2">
    <source>
        <dbReference type="EMBL" id="CDJ61267.1"/>
    </source>
</evidence>
<reference evidence="2" key="2">
    <citation type="submission" date="2013-10" db="EMBL/GenBank/DDBJ databases">
        <authorList>
            <person name="Aslett M."/>
        </authorList>
    </citation>
    <scope>NUCLEOTIDE SEQUENCE [LARGE SCALE GENOMIC DNA]</scope>
    <source>
        <strain evidence="2">Weybridge</strain>
    </source>
</reference>
<dbReference type="GeneID" id="25334951"/>
<feature type="region of interest" description="Disordered" evidence="1">
    <location>
        <begin position="197"/>
        <end position="228"/>
    </location>
</feature>
<evidence type="ECO:0000256" key="1">
    <source>
        <dbReference type="SAM" id="MobiDB-lite"/>
    </source>
</evidence>
<organism evidence="2 3">
    <name type="scientific">Eimeria maxima</name>
    <name type="common">Coccidian parasite</name>
    <dbReference type="NCBI Taxonomy" id="5804"/>
    <lineage>
        <taxon>Eukaryota</taxon>
        <taxon>Sar</taxon>
        <taxon>Alveolata</taxon>
        <taxon>Apicomplexa</taxon>
        <taxon>Conoidasida</taxon>
        <taxon>Coccidia</taxon>
        <taxon>Eucoccidiorida</taxon>
        <taxon>Eimeriorina</taxon>
        <taxon>Eimeriidae</taxon>
        <taxon>Eimeria</taxon>
    </lineage>
</organism>
<feature type="region of interest" description="Disordered" evidence="1">
    <location>
        <begin position="428"/>
        <end position="458"/>
    </location>
</feature>
<feature type="compositionally biased region" description="Polar residues" evidence="1">
    <location>
        <begin position="219"/>
        <end position="228"/>
    </location>
</feature>
<name>U6MAL5_EIMMA</name>
<evidence type="ECO:0000313" key="3">
    <source>
        <dbReference type="Proteomes" id="UP000030763"/>
    </source>
</evidence>